<reference evidence="4 5" key="1">
    <citation type="submission" date="2017-03" db="EMBL/GenBank/DDBJ databases">
        <title>Widespread Adenine N6-methylation of Active Genes in Fungi.</title>
        <authorList>
            <consortium name="DOE Joint Genome Institute"/>
            <person name="Mondo S.J."/>
            <person name="Dannebaum R.O."/>
            <person name="Kuo R.C."/>
            <person name="Louie K.B."/>
            <person name="Bewick A.J."/>
            <person name="Labutti K."/>
            <person name="Haridas S."/>
            <person name="Kuo A."/>
            <person name="Salamov A."/>
            <person name="Ahrendt S.R."/>
            <person name="Lau R."/>
            <person name="Bowen B.P."/>
            <person name="Lipzen A."/>
            <person name="Sullivan W."/>
            <person name="Andreopoulos W.B."/>
            <person name="Clum A."/>
            <person name="Lindquist E."/>
            <person name="Daum C."/>
            <person name="Northen T.R."/>
            <person name="Ramamoorthy G."/>
            <person name="Schmitz R.J."/>
            <person name="Gryganskyi A."/>
            <person name="Culley D."/>
            <person name="Magnuson J."/>
            <person name="James T.Y."/>
            <person name="O'Malley M.A."/>
            <person name="Stajich J.E."/>
            <person name="Spatafora J.W."/>
            <person name="Visel A."/>
            <person name="Grigoriev I.V."/>
        </authorList>
    </citation>
    <scope>NUCLEOTIDE SEQUENCE [LARGE SCALE GENOMIC DNA]</scope>
    <source>
        <strain evidence="4 5">NRRL Y-17943</strain>
    </source>
</reference>
<dbReference type="EMBL" id="NBSH01000031">
    <property type="protein sequence ID" value="ORX33243.1"/>
    <property type="molecule type" value="Genomic_DNA"/>
</dbReference>
<comment type="caution">
    <text evidence="4">The sequence shown here is derived from an EMBL/GenBank/DDBJ whole genome shotgun (WGS) entry which is preliminary data.</text>
</comment>
<dbReference type="Pfam" id="PF07047">
    <property type="entry name" value="OPA3"/>
    <property type="match status" value="1"/>
</dbReference>
<evidence type="ECO:0000313" key="4">
    <source>
        <dbReference type="EMBL" id="ORX33243.1"/>
    </source>
</evidence>
<dbReference type="GO" id="GO:0019216">
    <property type="term" value="P:regulation of lipid metabolic process"/>
    <property type="evidence" value="ECO:0007669"/>
    <property type="project" value="TreeGrafter"/>
</dbReference>
<dbReference type="InterPro" id="IPR010754">
    <property type="entry name" value="OPA3-like"/>
</dbReference>
<dbReference type="PANTHER" id="PTHR12499:SF0">
    <property type="entry name" value="OPTIC ATROPHY 3 PROTEIN"/>
    <property type="match status" value="1"/>
</dbReference>
<dbReference type="GO" id="GO:0005739">
    <property type="term" value="C:mitochondrion"/>
    <property type="evidence" value="ECO:0007669"/>
    <property type="project" value="TreeGrafter"/>
</dbReference>
<dbReference type="OrthoDB" id="2129069at2759"/>
<sequence>MASVKIFSLVVRTLAKPIANTIKAQASEHESFRRLCIGLAQRMHRTEARLRMGLLNESAQNIKPLNDTRAIQNGATTLAESFLFLVGAGLVVGESWRSSRKEGKRRDDVSDRLERLEADLGSIKGLIEDDGKWSKTLDDMRERNENIQRILETVVSNGLKAGWMSLGHQDGIGDVLPLMTVQRGSEQALPGPDGMSALRISTPWQATDEGGTTGLGDNSSRHDSSISPGSSVGISVSDGRIAASSSLDGSQANER</sequence>
<evidence type="ECO:0000313" key="5">
    <source>
        <dbReference type="Proteomes" id="UP000193218"/>
    </source>
</evidence>
<comment type="similarity">
    <text evidence="1">Belongs to the OPA3 family.</text>
</comment>
<keyword evidence="2" id="KW-0175">Coiled coil</keyword>
<dbReference type="PANTHER" id="PTHR12499">
    <property type="entry name" value="OPTIC ATROPHY 3 PROTEIN OPA3"/>
    <property type="match status" value="1"/>
</dbReference>
<protein>
    <submittedName>
        <fullName evidence="4">Optic atrophy 3 protein-domain-containing protein</fullName>
    </submittedName>
</protein>
<proteinExistence type="inferred from homology"/>
<dbReference type="AlphaFoldDB" id="A0A1Y1U5D9"/>
<feature type="region of interest" description="Disordered" evidence="3">
    <location>
        <begin position="205"/>
        <end position="255"/>
    </location>
</feature>
<dbReference type="FunCoup" id="A0A1Y1U5D9">
    <property type="interactions" value="237"/>
</dbReference>
<dbReference type="STRING" id="4999.A0A1Y1U5D9"/>
<evidence type="ECO:0000256" key="2">
    <source>
        <dbReference type="ARBA" id="ARBA00023054"/>
    </source>
</evidence>
<name>A0A1Y1U5D9_9TREE</name>
<keyword evidence="5" id="KW-1185">Reference proteome</keyword>
<accession>A0A1Y1U5D9</accession>
<feature type="compositionally biased region" description="Low complexity" evidence="3">
    <location>
        <begin position="225"/>
        <end position="237"/>
    </location>
</feature>
<evidence type="ECO:0000256" key="1">
    <source>
        <dbReference type="ARBA" id="ARBA00007584"/>
    </source>
</evidence>
<gene>
    <name evidence="4" type="ORF">BD324DRAFT_640393</name>
</gene>
<feature type="compositionally biased region" description="Polar residues" evidence="3">
    <location>
        <begin position="243"/>
        <end position="255"/>
    </location>
</feature>
<dbReference type="RefSeq" id="XP_021867608.1">
    <property type="nucleotide sequence ID" value="XM_022017346.1"/>
</dbReference>
<dbReference type="InParanoid" id="A0A1Y1U5D9"/>
<organism evidence="4 5">
    <name type="scientific">Kockovaella imperatae</name>
    <dbReference type="NCBI Taxonomy" id="4999"/>
    <lineage>
        <taxon>Eukaryota</taxon>
        <taxon>Fungi</taxon>
        <taxon>Dikarya</taxon>
        <taxon>Basidiomycota</taxon>
        <taxon>Agaricomycotina</taxon>
        <taxon>Tremellomycetes</taxon>
        <taxon>Tremellales</taxon>
        <taxon>Cuniculitremaceae</taxon>
        <taxon>Kockovaella</taxon>
    </lineage>
</organism>
<dbReference type="GeneID" id="33559155"/>
<evidence type="ECO:0000256" key="3">
    <source>
        <dbReference type="SAM" id="MobiDB-lite"/>
    </source>
</evidence>
<dbReference type="Proteomes" id="UP000193218">
    <property type="component" value="Unassembled WGS sequence"/>
</dbReference>